<dbReference type="Proteomes" id="UP000003882">
    <property type="component" value="Unassembled WGS sequence"/>
</dbReference>
<evidence type="ECO:0000313" key="1">
    <source>
        <dbReference type="EMBL" id="EEB21124.1"/>
    </source>
</evidence>
<dbReference type="EMBL" id="ABXY01000021">
    <property type="protein sequence ID" value="EEB21124.1"/>
    <property type="molecule type" value="Genomic_DNA"/>
</dbReference>
<name>B6XW99_9BIFI</name>
<comment type="caution">
    <text evidence="1">The sequence shown here is derived from an EMBL/GenBank/DDBJ whole genome shotgun (WGS) entry which is preliminary data.</text>
</comment>
<sequence>MNPCTCSLVSSEIATSFRYALRPSGLAGKHVDHALLWNHE</sequence>
<reference evidence="1 2" key="2">
    <citation type="submission" date="2008-10" db="EMBL/GenBank/DDBJ databases">
        <authorList>
            <person name="Fulton L."/>
            <person name="Clifton S."/>
            <person name="Fulton B."/>
            <person name="Xu J."/>
            <person name="Minx P."/>
            <person name="Pepin K.H."/>
            <person name="Johnson M."/>
            <person name="Bhonagiri V."/>
            <person name="Nash W.E."/>
            <person name="Mardis E.R."/>
            <person name="Wilson R.K."/>
        </authorList>
    </citation>
    <scope>NUCLEOTIDE SEQUENCE [LARGE SCALE GENOMIC DNA]</scope>
    <source>
        <strain evidence="1 2">DSM 16992</strain>
    </source>
</reference>
<proteinExistence type="predicted"/>
<dbReference type="AlphaFoldDB" id="B6XW99"/>
<organism evidence="1 2">
    <name type="scientific">Bifidobacterium catenulatum DSM 16992 = JCM 1194 = LMG 11043</name>
    <dbReference type="NCBI Taxonomy" id="566552"/>
    <lineage>
        <taxon>Bacteria</taxon>
        <taxon>Bacillati</taxon>
        <taxon>Actinomycetota</taxon>
        <taxon>Actinomycetes</taxon>
        <taxon>Bifidobacteriales</taxon>
        <taxon>Bifidobacteriaceae</taxon>
        <taxon>Bifidobacterium</taxon>
    </lineage>
</organism>
<evidence type="ECO:0000313" key="2">
    <source>
        <dbReference type="Proteomes" id="UP000003882"/>
    </source>
</evidence>
<protein>
    <submittedName>
        <fullName evidence="1">Uncharacterized protein</fullName>
    </submittedName>
</protein>
<reference evidence="1 2" key="1">
    <citation type="submission" date="2008-10" db="EMBL/GenBank/DDBJ databases">
        <title>Draft genome sequence of Bifidobacterium catenulatum (DSM 16992).</title>
        <authorList>
            <person name="Sudarsanam P."/>
            <person name="Ley R."/>
            <person name="Guruge J."/>
            <person name="Turnbaugh P.J."/>
            <person name="Mahowald M."/>
            <person name="Liep D."/>
            <person name="Gordon J."/>
        </authorList>
    </citation>
    <scope>NUCLEOTIDE SEQUENCE [LARGE SCALE GENOMIC DNA]</scope>
    <source>
        <strain evidence="1 2">DSM 16992</strain>
    </source>
</reference>
<gene>
    <name evidence="1" type="ORF">BIFCAT_01489</name>
</gene>
<accession>B6XW99</accession>